<evidence type="ECO:0000256" key="1">
    <source>
        <dbReference type="SAM" id="SignalP"/>
    </source>
</evidence>
<dbReference type="EMBL" id="JAUEDK010000007">
    <property type="protein sequence ID" value="MDN0074468.1"/>
    <property type="molecule type" value="Genomic_DNA"/>
</dbReference>
<accession>A0ABT7XL86</accession>
<name>A0ABT7XL86_9NEIS</name>
<keyword evidence="1" id="KW-0732">Signal</keyword>
<organism evidence="2 3">
    <name type="scientific">Crenobacter oryzisoli</name>
    <dbReference type="NCBI Taxonomy" id="3056844"/>
    <lineage>
        <taxon>Bacteria</taxon>
        <taxon>Pseudomonadati</taxon>
        <taxon>Pseudomonadota</taxon>
        <taxon>Betaproteobacteria</taxon>
        <taxon>Neisseriales</taxon>
        <taxon>Neisseriaceae</taxon>
        <taxon>Crenobacter</taxon>
    </lineage>
</organism>
<sequence length="157" mass="17152">MFRPILPIALSALLLALPALAAGGPEPSYRLDCVPDVGRSESLADWLRLRLLLRGFDEETDHPTLRLCFRIDAQQRLIPSPGMGVGYGGWGGRGWGGGYWGYGAWWAYDVEMVPVASLVAQRPDGSVYWQGSQDIADGSAAALQDALRRLVERLPLD</sequence>
<feature type="signal peptide" evidence="1">
    <location>
        <begin position="1"/>
        <end position="21"/>
    </location>
</feature>
<dbReference type="Proteomes" id="UP001168540">
    <property type="component" value="Unassembled WGS sequence"/>
</dbReference>
<keyword evidence="3" id="KW-1185">Reference proteome</keyword>
<protein>
    <recommendedName>
        <fullName evidence="4">DUF4136 domain-containing protein</fullName>
    </recommendedName>
</protein>
<comment type="caution">
    <text evidence="2">The sequence shown here is derived from an EMBL/GenBank/DDBJ whole genome shotgun (WGS) entry which is preliminary data.</text>
</comment>
<gene>
    <name evidence="2" type="ORF">QU481_06105</name>
</gene>
<dbReference type="RefSeq" id="WP_289829039.1">
    <property type="nucleotide sequence ID" value="NZ_JAUEDK010000007.1"/>
</dbReference>
<evidence type="ECO:0000313" key="2">
    <source>
        <dbReference type="EMBL" id="MDN0074468.1"/>
    </source>
</evidence>
<proteinExistence type="predicted"/>
<evidence type="ECO:0000313" key="3">
    <source>
        <dbReference type="Proteomes" id="UP001168540"/>
    </source>
</evidence>
<evidence type="ECO:0008006" key="4">
    <source>
        <dbReference type="Google" id="ProtNLM"/>
    </source>
</evidence>
<dbReference type="Gene3D" id="3.30.160.670">
    <property type="match status" value="1"/>
</dbReference>
<reference evidence="2" key="1">
    <citation type="submission" date="2023-06" db="EMBL/GenBank/DDBJ databases">
        <authorList>
            <person name="Zhang S."/>
        </authorList>
    </citation>
    <scope>NUCLEOTIDE SEQUENCE</scope>
    <source>
        <strain evidence="2">SG2303</strain>
    </source>
</reference>
<feature type="chain" id="PRO_5046744382" description="DUF4136 domain-containing protein" evidence="1">
    <location>
        <begin position="22"/>
        <end position="157"/>
    </location>
</feature>